<evidence type="ECO:0000313" key="2">
    <source>
        <dbReference type="EMBL" id="EJK74907.1"/>
    </source>
</evidence>
<name>K0TPU5_THAOC</name>
<protein>
    <submittedName>
        <fullName evidence="2">Uncharacterized protein</fullName>
    </submittedName>
</protein>
<sequence length="346" mass="37370">MKIAKLPDRLTEWPIGEPSARGSRNGSPNVRGRSAKHVFIENSALASVRKCPYCIRRQNATPILESCRAGRTRRGRRIWTKSSFLESSRRALQVALGRRIQIDAELAPFRAREEMQHEDTRRTAATFKDRRGRGEERHPAHCGGGWSAPMMDDNPRGRGASSGGPRRPGTPPVTRVARPPARTPPASCLRRTKPLALRARFAKEVRRRRAPHPPSGFTPRPRTEGGGGSRSGGGRRRPCSPRLPPADGAARPPGSLCAVLRTSSGYGVVVPLGDGAVRPSGSLCRRGTRVAQRTGGRVAHPSSPSPAAAGRSTPPPPPARPLVRCPSSYLRKASPEGERFCPPEAG</sequence>
<dbReference type="EMBL" id="AGNL01003265">
    <property type="protein sequence ID" value="EJK74907.1"/>
    <property type="molecule type" value="Genomic_DNA"/>
</dbReference>
<feature type="compositionally biased region" description="Low complexity" evidence="1">
    <location>
        <begin position="299"/>
        <end position="312"/>
    </location>
</feature>
<feature type="compositionally biased region" description="Basic and acidic residues" evidence="1">
    <location>
        <begin position="333"/>
        <end position="346"/>
    </location>
</feature>
<reference evidence="2 3" key="1">
    <citation type="journal article" date="2012" name="Genome Biol.">
        <title>Genome and low-iron response of an oceanic diatom adapted to chronic iron limitation.</title>
        <authorList>
            <person name="Lommer M."/>
            <person name="Specht M."/>
            <person name="Roy A.S."/>
            <person name="Kraemer L."/>
            <person name="Andreson R."/>
            <person name="Gutowska M.A."/>
            <person name="Wolf J."/>
            <person name="Bergner S.V."/>
            <person name="Schilhabel M.B."/>
            <person name="Klostermeier U.C."/>
            <person name="Beiko R.G."/>
            <person name="Rosenstiel P."/>
            <person name="Hippler M."/>
            <person name="Laroche J."/>
        </authorList>
    </citation>
    <scope>NUCLEOTIDE SEQUENCE [LARGE SCALE GENOMIC DNA]</scope>
    <source>
        <strain evidence="2 3">CCMP1005</strain>
    </source>
</reference>
<dbReference type="Proteomes" id="UP000266841">
    <property type="component" value="Unassembled WGS sequence"/>
</dbReference>
<keyword evidence="3" id="KW-1185">Reference proteome</keyword>
<comment type="caution">
    <text evidence="2">The sequence shown here is derived from an EMBL/GenBank/DDBJ whole genome shotgun (WGS) entry which is preliminary data.</text>
</comment>
<organism evidence="2 3">
    <name type="scientific">Thalassiosira oceanica</name>
    <name type="common">Marine diatom</name>
    <dbReference type="NCBI Taxonomy" id="159749"/>
    <lineage>
        <taxon>Eukaryota</taxon>
        <taxon>Sar</taxon>
        <taxon>Stramenopiles</taxon>
        <taxon>Ochrophyta</taxon>
        <taxon>Bacillariophyta</taxon>
        <taxon>Coscinodiscophyceae</taxon>
        <taxon>Thalassiosirophycidae</taxon>
        <taxon>Thalassiosirales</taxon>
        <taxon>Thalassiosiraceae</taxon>
        <taxon>Thalassiosira</taxon>
    </lineage>
</organism>
<proteinExistence type="predicted"/>
<evidence type="ECO:0000256" key="1">
    <source>
        <dbReference type="SAM" id="MobiDB-lite"/>
    </source>
</evidence>
<feature type="region of interest" description="Disordered" evidence="1">
    <location>
        <begin position="273"/>
        <end position="346"/>
    </location>
</feature>
<feature type="compositionally biased region" description="Basic and acidic residues" evidence="1">
    <location>
        <begin position="113"/>
        <end position="139"/>
    </location>
</feature>
<gene>
    <name evidence="2" type="ORF">THAOC_03389</name>
</gene>
<dbReference type="AlphaFoldDB" id="K0TPU5"/>
<feature type="region of interest" description="Disordered" evidence="1">
    <location>
        <begin position="113"/>
        <end position="252"/>
    </location>
</feature>
<feature type="compositionally biased region" description="Low complexity" evidence="1">
    <location>
        <begin position="157"/>
        <end position="187"/>
    </location>
</feature>
<accession>K0TPU5</accession>
<evidence type="ECO:0000313" key="3">
    <source>
        <dbReference type="Proteomes" id="UP000266841"/>
    </source>
</evidence>